<dbReference type="SUPFAM" id="SSF55724">
    <property type="entry name" value="Mog1p/PsbP-like"/>
    <property type="match status" value="1"/>
</dbReference>
<dbReference type="InterPro" id="IPR016123">
    <property type="entry name" value="Mog1/PsbP_a/b/a-sand"/>
</dbReference>
<comment type="caution">
    <text evidence="2">The sequence shown here is derived from an EMBL/GenBank/DDBJ whole genome shotgun (WGS) entry which is preliminary data.</text>
</comment>
<dbReference type="PANTHER" id="PTHR31407">
    <property type="match status" value="1"/>
</dbReference>
<name>A0A9D4UFC3_ADICA</name>
<dbReference type="GO" id="GO:0005509">
    <property type="term" value="F:calcium ion binding"/>
    <property type="evidence" value="ECO:0007669"/>
    <property type="project" value="InterPro"/>
</dbReference>
<accession>A0A9D4UFC3</accession>
<proteinExistence type="predicted"/>
<dbReference type="EMBL" id="JABFUD020000017">
    <property type="protein sequence ID" value="KAI5066860.1"/>
    <property type="molecule type" value="Genomic_DNA"/>
</dbReference>
<dbReference type="GO" id="GO:0019898">
    <property type="term" value="C:extrinsic component of membrane"/>
    <property type="evidence" value="ECO:0007669"/>
    <property type="project" value="InterPro"/>
</dbReference>
<protein>
    <recommendedName>
        <fullName evidence="1">PsbP C-terminal domain-containing protein</fullName>
    </recommendedName>
</protein>
<evidence type="ECO:0000313" key="3">
    <source>
        <dbReference type="Proteomes" id="UP000886520"/>
    </source>
</evidence>
<dbReference type="Proteomes" id="UP000886520">
    <property type="component" value="Chromosome 17"/>
</dbReference>
<organism evidence="2 3">
    <name type="scientific">Adiantum capillus-veneris</name>
    <name type="common">Maidenhair fern</name>
    <dbReference type="NCBI Taxonomy" id="13818"/>
    <lineage>
        <taxon>Eukaryota</taxon>
        <taxon>Viridiplantae</taxon>
        <taxon>Streptophyta</taxon>
        <taxon>Embryophyta</taxon>
        <taxon>Tracheophyta</taxon>
        <taxon>Polypodiopsida</taxon>
        <taxon>Polypodiidae</taxon>
        <taxon>Polypodiales</taxon>
        <taxon>Pteridineae</taxon>
        <taxon>Pteridaceae</taxon>
        <taxon>Vittarioideae</taxon>
        <taxon>Adiantum</taxon>
    </lineage>
</organism>
<keyword evidence="3" id="KW-1185">Reference proteome</keyword>
<dbReference type="PANTHER" id="PTHR31407:SF17">
    <property type="entry name" value="PSBP DOMAIN-CONTAINING PROTEIN 3, CHLOROPLASTIC"/>
    <property type="match status" value="1"/>
</dbReference>
<feature type="domain" description="PsbP C-terminal" evidence="1">
    <location>
        <begin position="83"/>
        <end position="242"/>
    </location>
</feature>
<dbReference type="AlphaFoldDB" id="A0A9D4UFC3"/>
<evidence type="ECO:0000313" key="2">
    <source>
        <dbReference type="EMBL" id="KAI5066860.1"/>
    </source>
</evidence>
<reference evidence="2" key="1">
    <citation type="submission" date="2021-01" db="EMBL/GenBank/DDBJ databases">
        <title>Adiantum capillus-veneris genome.</title>
        <authorList>
            <person name="Fang Y."/>
            <person name="Liao Q."/>
        </authorList>
    </citation>
    <scope>NUCLEOTIDE SEQUENCE</scope>
    <source>
        <strain evidence="2">H3</strain>
        <tissue evidence="2">Leaf</tissue>
    </source>
</reference>
<dbReference type="Pfam" id="PF01789">
    <property type="entry name" value="PsbP"/>
    <property type="match status" value="1"/>
</dbReference>
<dbReference type="Gene3D" id="3.40.1000.10">
    <property type="entry name" value="Mog1/PsbP, alpha/beta/alpha sandwich"/>
    <property type="match status" value="1"/>
</dbReference>
<gene>
    <name evidence="2" type="ORF">GOP47_0017388</name>
</gene>
<dbReference type="OrthoDB" id="2013293at2759"/>
<dbReference type="GO" id="GO:0009654">
    <property type="term" value="C:photosystem II oxygen evolving complex"/>
    <property type="evidence" value="ECO:0007669"/>
    <property type="project" value="InterPro"/>
</dbReference>
<dbReference type="GO" id="GO:0015979">
    <property type="term" value="P:photosynthesis"/>
    <property type="evidence" value="ECO:0007669"/>
    <property type="project" value="InterPro"/>
</dbReference>
<dbReference type="InterPro" id="IPR002683">
    <property type="entry name" value="PsbP_C"/>
</dbReference>
<sequence length="243" mass="26496">MATGCASCVATLPAHCDLSRLSTPSARPRCSLPAFDNQSTSLARLSGLTITRRELAGHLLFSLLAVPSLPALASDEKSESLGDYSQYISNDDNYSLLIPADWIKGTGTATGQRSVTAFYPTDDTSVSVNVLITAVGPDYTSLGSFGTLDAFAETVVNSIDRSWKRPPGQAAKLVDSKSNKGLYYIEYTVQKPGEKKRHLLSVVGMRFNGWYNRLYTVTGQFWEDDKAKYGPLLDKVVESFKFA</sequence>
<evidence type="ECO:0000259" key="1">
    <source>
        <dbReference type="Pfam" id="PF01789"/>
    </source>
</evidence>